<dbReference type="InterPro" id="IPR019388">
    <property type="entry name" value="FIT"/>
</dbReference>
<evidence type="ECO:0000256" key="5">
    <source>
        <dbReference type="ARBA" id="ARBA00023136"/>
    </source>
</evidence>
<dbReference type="GO" id="GO:0010945">
    <property type="term" value="F:coenzyme A diphosphatase activity"/>
    <property type="evidence" value="ECO:0007669"/>
    <property type="project" value="InterPro"/>
</dbReference>
<feature type="transmembrane region" description="Helical" evidence="6">
    <location>
        <begin position="263"/>
        <end position="281"/>
    </location>
</feature>
<comment type="caution">
    <text evidence="7">The sequence shown here is derived from an EMBL/GenBank/DDBJ whole genome shotgun (WGS) entry which is preliminary data.</text>
</comment>
<dbReference type="Pfam" id="PF10261">
    <property type="entry name" value="FIT"/>
    <property type="match status" value="1"/>
</dbReference>
<keyword evidence="8" id="KW-1185">Reference proteome</keyword>
<sequence length="306" mass="34541">MLIEITMLGGRPTAPKKLSATQQAVLTLHKINARSLFLGVNALLLLVVFYTSRRFPHKFVRVQGDCDSNWLHVDAKEGDETICCNNEVGGYEDAPCYTAMDLMPVLGSLRGAWSIPLSALVFNYGSMMLGPNVTMPRVRVYVRRGLLYVAVMALRTVVLYMGLGLVEKRLMHLLTGHSDESCWYADLRRGKRCPADFDHSDHIVLLVSHYLAIPLFEWFAVNVESTGPSLKRTFLRGWIIIIGAVATYLLFFTASYFHTTLENLVGLVIAQGCVMAPLMLLTQDYFTSYKWLRLSNFVLPHEDKRE</sequence>
<dbReference type="GO" id="GO:0019915">
    <property type="term" value="P:lipid storage"/>
    <property type="evidence" value="ECO:0007669"/>
    <property type="project" value="InterPro"/>
</dbReference>
<feature type="transmembrane region" description="Helical" evidence="6">
    <location>
        <begin position="31"/>
        <end position="51"/>
    </location>
</feature>
<keyword evidence="5 6" id="KW-0472">Membrane</keyword>
<protein>
    <submittedName>
        <fullName evidence="7">Uncharacterized protein</fullName>
    </submittedName>
</protein>
<keyword evidence="4 6" id="KW-1133">Transmembrane helix</keyword>
<keyword evidence="2 6" id="KW-0812">Transmembrane</keyword>
<feature type="transmembrane region" description="Helical" evidence="6">
    <location>
        <begin position="233"/>
        <end position="257"/>
    </location>
</feature>
<evidence type="ECO:0000256" key="3">
    <source>
        <dbReference type="ARBA" id="ARBA00022824"/>
    </source>
</evidence>
<comment type="subcellular location">
    <subcellularLocation>
        <location evidence="1">Endoplasmic reticulum membrane</location>
        <topology evidence="1">Multi-pass membrane protein</topology>
    </subcellularLocation>
</comment>
<evidence type="ECO:0000256" key="1">
    <source>
        <dbReference type="ARBA" id="ARBA00004477"/>
    </source>
</evidence>
<reference evidence="7" key="1">
    <citation type="submission" date="2023-08" db="EMBL/GenBank/DDBJ databases">
        <title>Reference Genome Resource for the Citrus Pathogen Phytophthora citrophthora.</title>
        <authorList>
            <person name="Moller H."/>
            <person name="Coetzee B."/>
            <person name="Rose L.J."/>
            <person name="Van Niekerk J.M."/>
        </authorList>
    </citation>
    <scope>NUCLEOTIDE SEQUENCE</scope>
    <source>
        <strain evidence="7">STE-U-9442</strain>
    </source>
</reference>
<evidence type="ECO:0000256" key="4">
    <source>
        <dbReference type="ARBA" id="ARBA00022989"/>
    </source>
</evidence>
<keyword evidence="3" id="KW-0256">Endoplasmic reticulum</keyword>
<dbReference type="Proteomes" id="UP001259832">
    <property type="component" value="Unassembled WGS sequence"/>
</dbReference>
<accession>A0AAD9GM33</accession>
<evidence type="ECO:0000256" key="6">
    <source>
        <dbReference type="SAM" id="Phobius"/>
    </source>
</evidence>
<evidence type="ECO:0000313" key="7">
    <source>
        <dbReference type="EMBL" id="KAK1941057.1"/>
    </source>
</evidence>
<organism evidence="7 8">
    <name type="scientific">Phytophthora citrophthora</name>
    <dbReference type="NCBI Taxonomy" id="4793"/>
    <lineage>
        <taxon>Eukaryota</taxon>
        <taxon>Sar</taxon>
        <taxon>Stramenopiles</taxon>
        <taxon>Oomycota</taxon>
        <taxon>Peronosporomycetes</taxon>
        <taxon>Peronosporales</taxon>
        <taxon>Peronosporaceae</taxon>
        <taxon>Phytophthora</taxon>
    </lineage>
</organism>
<proteinExistence type="predicted"/>
<feature type="transmembrane region" description="Helical" evidence="6">
    <location>
        <begin position="145"/>
        <end position="166"/>
    </location>
</feature>
<evidence type="ECO:0000313" key="8">
    <source>
        <dbReference type="Proteomes" id="UP001259832"/>
    </source>
</evidence>
<dbReference type="GO" id="GO:0005789">
    <property type="term" value="C:endoplasmic reticulum membrane"/>
    <property type="evidence" value="ECO:0007669"/>
    <property type="project" value="UniProtKB-SubCell"/>
</dbReference>
<evidence type="ECO:0000256" key="2">
    <source>
        <dbReference type="ARBA" id="ARBA00022692"/>
    </source>
</evidence>
<dbReference type="AlphaFoldDB" id="A0AAD9GM33"/>
<name>A0AAD9GM33_9STRA</name>
<dbReference type="EMBL" id="JASMQC010000013">
    <property type="protein sequence ID" value="KAK1941057.1"/>
    <property type="molecule type" value="Genomic_DNA"/>
</dbReference>
<gene>
    <name evidence="7" type="ORF">P3T76_007763</name>
</gene>